<dbReference type="GO" id="GO:0009055">
    <property type="term" value="F:electron transfer activity"/>
    <property type="evidence" value="ECO:0007669"/>
    <property type="project" value="InterPro"/>
</dbReference>
<dbReference type="GeneID" id="92838235"/>
<dbReference type="OrthoDB" id="7933886at2"/>
<dbReference type="PANTHER" id="PTHR37823:SF4">
    <property type="entry name" value="MENAQUINOL-CYTOCHROME C REDUCTASE CYTOCHROME B_C SUBUNIT"/>
    <property type="match status" value="1"/>
</dbReference>
<feature type="binding site" description="axial binding residue" evidence="7">
    <location>
        <position position="67"/>
    </location>
    <ligand>
        <name>heme c</name>
        <dbReference type="ChEBI" id="CHEBI:61717"/>
    </ligand>
    <ligandPart>
        <name>Fe</name>
        <dbReference type="ChEBI" id="CHEBI:18248"/>
    </ligandPart>
</feature>
<evidence type="ECO:0000256" key="8">
    <source>
        <dbReference type="SAM" id="MobiDB-lite"/>
    </source>
</evidence>
<evidence type="ECO:0000259" key="10">
    <source>
        <dbReference type="PROSITE" id="PS51007"/>
    </source>
</evidence>
<evidence type="ECO:0000313" key="11">
    <source>
        <dbReference type="EMBL" id="NME99804.1"/>
    </source>
</evidence>
<dbReference type="PROSITE" id="PS51007">
    <property type="entry name" value="CYTC"/>
    <property type="match status" value="1"/>
</dbReference>
<dbReference type="InterPro" id="IPR012218">
    <property type="entry name" value="Cyt_c_BACSU-c550-type"/>
</dbReference>
<comment type="caution">
    <text evidence="11">The sequence shown here is derived from an EMBL/GenBank/DDBJ whole genome shotgun (WGS) entry which is preliminary data.</text>
</comment>
<feature type="signal peptide" evidence="9">
    <location>
        <begin position="1"/>
        <end position="24"/>
    </location>
</feature>
<feature type="compositionally biased region" description="Low complexity" evidence="8">
    <location>
        <begin position="32"/>
        <end position="41"/>
    </location>
</feature>
<keyword evidence="5 7" id="KW-0408">Iron</keyword>
<dbReference type="GO" id="GO:0005506">
    <property type="term" value="F:iron ion binding"/>
    <property type="evidence" value="ECO:0007669"/>
    <property type="project" value="InterPro"/>
</dbReference>
<dbReference type="Proteomes" id="UP000561326">
    <property type="component" value="Unassembled WGS sequence"/>
</dbReference>
<dbReference type="RefSeq" id="WP_021620338.1">
    <property type="nucleotide sequence ID" value="NZ_CABKST010000082.1"/>
</dbReference>
<dbReference type="InterPro" id="IPR036909">
    <property type="entry name" value="Cyt_c-like_dom_sf"/>
</dbReference>
<dbReference type="GO" id="GO:0020037">
    <property type="term" value="F:heme binding"/>
    <property type="evidence" value="ECO:0007669"/>
    <property type="project" value="InterPro"/>
</dbReference>
<dbReference type="InterPro" id="IPR051811">
    <property type="entry name" value="Cytochrome_c550/c551-like"/>
</dbReference>
<feature type="binding site" description="axial binding residue" evidence="7">
    <location>
        <position position="103"/>
    </location>
    <ligand>
        <name>heme c</name>
        <dbReference type="ChEBI" id="CHEBI:61717"/>
    </ligand>
    <ligandPart>
        <name>Fe</name>
        <dbReference type="ChEBI" id="CHEBI:18248"/>
    </ligandPart>
</feature>
<sequence>MKKWMMIVSSILLVLVLAVGCGTAKKGEGGAAEKPAPAQKGGQAGGTAGGGGQEAQKVFQANCTSCHGQNMEGGVGPNLTKVGSKYKSADEIKTIILKGRNGMPGGLVSETDAKALADWLITKK</sequence>
<keyword evidence="3 7" id="KW-0479">Metal-binding</keyword>
<feature type="region of interest" description="Disordered" evidence="8">
    <location>
        <begin position="25"/>
        <end position="53"/>
    </location>
</feature>
<evidence type="ECO:0000256" key="5">
    <source>
        <dbReference type="ARBA" id="ARBA00023004"/>
    </source>
</evidence>
<dbReference type="AlphaFoldDB" id="A0A848CQV7"/>
<evidence type="ECO:0000256" key="4">
    <source>
        <dbReference type="ARBA" id="ARBA00022982"/>
    </source>
</evidence>
<keyword evidence="4" id="KW-0249">Electron transport</keyword>
<evidence type="ECO:0000256" key="6">
    <source>
        <dbReference type="PIRSR" id="PIRSR000025-1"/>
    </source>
</evidence>
<name>A0A848CQV7_ANEAE</name>
<dbReference type="EMBL" id="JABAGO010000034">
    <property type="protein sequence ID" value="NME99804.1"/>
    <property type="molecule type" value="Genomic_DNA"/>
</dbReference>
<dbReference type="SUPFAM" id="SSF46626">
    <property type="entry name" value="Cytochrome c"/>
    <property type="match status" value="1"/>
</dbReference>
<feature type="binding site" description="covalent" evidence="6">
    <location>
        <position position="63"/>
    </location>
    <ligand>
        <name>heme c</name>
        <dbReference type="ChEBI" id="CHEBI:61717"/>
    </ligand>
</feature>
<evidence type="ECO:0000256" key="1">
    <source>
        <dbReference type="ARBA" id="ARBA00022448"/>
    </source>
</evidence>
<evidence type="ECO:0000256" key="3">
    <source>
        <dbReference type="ARBA" id="ARBA00022723"/>
    </source>
</evidence>
<dbReference type="PROSITE" id="PS51257">
    <property type="entry name" value="PROKAR_LIPOPROTEIN"/>
    <property type="match status" value="1"/>
</dbReference>
<proteinExistence type="predicted"/>
<evidence type="ECO:0000313" key="12">
    <source>
        <dbReference type="Proteomes" id="UP000561326"/>
    </source>
</evidence>
<dbReference type="Gene3D" id="1.10.760.10">
    <property type="entry name" value="Cytochrome c-like domain"/>
    <property type="match status" value="1"/>
</dbReference>
<feature type="chain" id="PRO_5038634609" evidence="9">
    <location>
        <begin position="25"/>
        <end position="124"/>
    </location>
</feature>
<feature type="compositionally biased region" description="Gly residues" evidence="8">
    <location>
        <begin position="42"/>
        <end position="53"/>
    </location>
</feature>
<dbReference type="PANTHER" id="PTHR37823">
    <property type="entry name" value="CYTOCHROME C-553-LIKE"/>
    <property type="match status" value="1"/>
</dbReference>
<keyword evidence="2 6" id="KW-0349">Heme</keyword>
<feature type="domain" description="Cytochrome c" evidence="10">
    <location>
        <begin position="50"/>
        <end position="124"/>
    </location>
</feature>
<protein>
    <submittedName>
        <fullName evidence="11">Cytochrome c</fullName>
    </submittedName>
</protein>
<reference evidence="11 12" key="1">
    <citation type="submission" date="2020-04" db="EMBL/GenBank/DDBJ databases">
        <authorList>
            <person name="Hitch T.C.A."/>
            <person name="Wylensek D."/>
            <person name="Clavel T."/>
        </authorList>
    </citation>
    <scope>NUCLEOTIDE SEQUENCE [LARGE SCALE GENOMIC DNA]</scope>
    <source>
        <strain evidence="11 12">WB01_D5_05</strain>
    </source>
</reference>
<evidence type="ECO:0000256" key="7">
    <source>
        <dbReference type="PIRSR" id="PIRSR000025-2"/>
    </source>
</evidence>
<dbReference type="Pfam" id="PF13442">
    <property type="entry name" value="Cytochrome_CBB3"/>
    <property type="match status" value="1"/>
</dbReference>
<organism evidence="11 12">
    <name type="scientific">Aneurinibacillus aneurinilyticus</name>
    <name type="common">Bacillus aneurinolyticus</name>
    <dbReference type="NCBI Taxonomy" id="1391"/>
    <lineage>
        <taxon>Bacteria</taxon>
        <taxon>Bacillati</taxon>
        <taxon>Bacillota</taxon>
        <taxon>Bacilli</taxon>
        <taxon>Bacillales</taxon>
        <taxon>Paenibacillaceae</taxon>
        <taxon>Aneurinibacillus group</taxon>
        <taxon>Aneurinibacillus</taxon>
    </lineage>
</organism>
<feature type="binding site" description="covalent" evidence="6">
    <location>
        <position position="66"/>
    </location>
    <ligand>
        <name>heme c</name>
        <dbReference type="ChEBI" id="CHEBI:61717"/>
    </ligand>
</feature>
<keyword evidence="9" id="KW-0732">Signal</keyword>
<dbReference type="InterPro" id="IPR009056">
    <property type="entry name" value="Cyt_c-like_dom"/>
</dbReference>
<comment type="PTM">
    <text evidence="6">Binds 1 heme c group covalently per subunit.</text>
</comment>
<gene>
    <name evidence="11" type="ORF">HF838_16335</name>
</gene>
<dbReference type="GO" id="GO:0016020">
    <property type="term" value="C:membrane"/>
    <property type="evidence" value="ECO:0007669"/>
    <property type="project" value="InterPro"/>
</dbReference>
<accession>A0A848CQV7</accession>
<evidence type="ECO:0000256" key="2">
    <source>
        <dbReference type="ARBA" id="ARBA00022617"/>
    </source>
</evidence>
<dbReference type="PIRSF" id="PIRSF000025">
    <property type="entry name" value="Cytc_Bsub_c550"/>
    <property type="match status" value="1"/>
</dbReference>
<keyword evidence="1" id="KW-0813">Transport</keyword>
<evidence type="ECO:0000256" key="9">
    <source>
        <dbReference type="SAM" id="SignalP"/>
    </source>
</evidence>